<keyword evidence="2" id="KW-1185">Reference proteome</keyword>
<organism evidence="1 2">
    <name type="scientific">Streptomyces silvisoli</name>
    <dbReference type="NCBI Taxonomy" id="3034235"/>
    <lineage>
        <taxon>Bacteria</taxon>
        <taxon>Bacillati</taxon>
        <taxon>Actinomycetota</taxon>
        <taxon>Actinomycetes</taxon>
        <taxon>Kitasatosporales</taxon>
        <taxon>Streptomycetaceae</taxon>
        <taxon>Streptomyces</taxon>
    </lineage>
</organism>
<evidence type="ECO:0000313" key="2">
    <source>
        <dbReference type="Proteomes" id="UP001216579"/>
    </source>
</evidence>
<sequence>MSRPEPVAAPQLAFPAAYLQYWVQFPPTDAVHLWREDLEEFIEAHADDPLAATDDGQPYPHAQPAQYMLRVLYADRPQDSYEHYALL</sequence>
<protein>
    <submittedName>
        <fullName evidence="1">Uncharacterized protein</fullName>
    </submittedName>
</protein>
<reference evidence="1 2" key="1">
    <citation type="submission" date="2023-03" db="EMBL/GenBank/DDBJ databases">
        <title>Draft genome sequence of Streptomyces sp. RB6PN23 isolated from peat swamp forest in Thailand.</title>
        <authorList>
            <person name="Klaysubun C."/>
            <person name="Duangmal K."/>
        </authorList>
    </citation>
    <scope>NUCLEOTIDE SEQUENCE [LARGE SCALE GENOMIC DNA]</scope>
    <source>
        <strain evidence="1 2">RB6PN23</strain>
    </source>
</reference>
<name>A0ABT5ZWD6_9ACTN</name>
<dbReference type="RefSeq" id="WP_276096947.1">
    <property type="nucleotide sequence ID" value="NZ_JARJBC010000036.1"/>
</dbReference>
<accession>A0ABT5ZWD6</accession>
<proteinExistence type="predicted"/>
<gene>
    <name evidence="1" type="ORF">P3G67_34010</name>
</gene>
<dbReference type="EMBL" id="JARJBC010000036">
    <property type="protein sequence ID" value="MDF3294137.1"/>
    <property type="molecule type" value="Genomic_DNA"/>
</dbReference>
<comment type="caution">
    <text evidence="1">The sequence shown here is derived from an EMBL/GenBank/DDBJ whole genome shotgun (WGS) entry which is preliminary data.</text>
</comment>
<dbReference type="Proteomes" id="UP001216579">
    <property type="component" value="Unassembled WGS sequence"/>
</dbReference>
<evidence type="ECO:0000313" key="1">
    <source>
        <dbReference type="EMBL" id="MDF3294137.1"/>
    </source>
</evidence>